<feature type="compositionally biased region" description="Low complexity" evidence="11">
    <location>
        <begin position="1121"/>
        <end position="1137"/>
    </location>
</feature>
<dbReference type="InterPro" id="IPR011009">
    <property type="entry name" value="Kinase-like_dom_sf"/>
</dbReference>
<evidence type="ECO:0000256" key="11">
    <source>
        <dbReference type="SAM" id="MobiDB-lite"/>
    </source>
</evidence>
<dbReference type="InterPro" id="IPR000719">
    <property type="entry name" value="Prot_kinase_dom"/>
</dbReference>
<evidence type="ECO:0000256" key="6">
    <source>
        <dbReference type="ARBA" id="ARBA00022777"/>
    </source>
</evidence>
<dbReference type="FunFam" id="3.30.200.20:FF:000042">
    <property type="entry name" value="Aurora kinase A"/>
    <property type="match status" value="1"/>
</dbReference>
<sequence>MASAANDPRLLYSVNNIRAFHIQDGEEQDLTPSGPQTLSLLMVPTSTATAGPGTEWPEDSPEEDFYLHLYLPPELDIAIPATTQIFHQPPDSYLIPRWDMGPDAGAFIRIQFPSIGTGPKNVSQDDIDTFESILAQCTAFLERAPQPKAQDYTAYNPADYAPGEGYVGTPDTKKADAHGRIVLVDEENGSVVGELGDGYNVVEDADVKPGSKRPVGIELPAEGGGNQVSVTNVSEEYLALAQHPAYKNSTLVQSSATASRLIVTGSTYLASAIASGAETFQKKTQPNITPVKFSDATHARIRKVGTFSNGAADISARTVGQVGRVAQNLGASLARKQESGRNKGIDRRNPPPEYKPGVLNKSMIAFSTLADGIERSARNMLFSGAGAASSMIEHRYGNEAGSVATNLTGGIKNVGLVYIDATGVSRRALLKSVAKGMVVGKMRDGQQVVVGGGDGGQVPANAVESASGPSSLSARDPVVRRASPNATPPPAYGASGTTSLNASSMSGAVPEAGPKQLFSAMNTSRQQAVPLPAHASEVSTSTSSPAQNNARAPYPDMLGTPPVPPPRTSSTHHSRRSPNGTSTDKTSSSRQGKSRSDRKESRDRTRDDRNGRSRRNQPEETSREVQQSRTAPVTNPTESEMDSVHGQRNFVKEPSAEVNSVLAHDHLIDQERELVRPAGTENASSSGFDAATADGVEEARGPRSRHDYNNGNVIKRKETTFGSYILGQTLGEGEFGKVKLGWKRDGSIQVAIKLIRRDTLGTNPSRLPKIYREIAILRELAHPNIVRLHEMVETDRHIGIIMEYASGGELFDYILNNRYLKDNSARRLFAQLVSGVGYLHKKGIVHRDLKLENLLLDRNRNIIITDFGFANTFDPVDPLDEEIEYNLTNKEYVKRKRLDKIGANGLRRGDLMQTSCGSPCYAAPELVVSDSLYTGRKVDVWSCGVILYAMLAGYLPFDDDPANPDGDNINLLYKYIVTTPLTFPEYVTPHARDLLRRILVPDPRKRADLFEVARHSWLSEFSNIVSHITSSTTNVVDIANTTIPSETQKEAPPLVRSASVREPPKPNQTNATAVGGLNHHAGDVSQDPPPEKSRTPRDAKRRTVQVEYVAPQSQTTRGDPSVEPSASRSRAPAPSEAQIAASVQQPTEPAHQPADAPALNLNKPLPVHFPRSTSDHVGLTGSQPNAIPQGPRPATGASMGSLGNTGRLPSRGSYGQPVAPTVTATNTEGRLAQPKSRQFALAQDPAQASSTSIGRPSTQNQQLPSTFNTTPRQEPPKGHKRSNTVSSLGEKLFGRSGSILGGRTQSNATRTKQDKRYPPVSMKDPLPRDNSRMSMDSRRSMQYPHNRKTSEAGAENRPRRFSLLPQSFSFRGFSNTRAQTPEETSQIPRPVDPRSPQRPATGAGLVQGRSRATSYGTQDAMGIVDEGPGEDVHTEPEPLSYEAQIDRQFADLGSQFDHQGGSFGVPSAEQVYQNSADHSSHQNHSSKPSYYDDYNGPYDNMPTQSMQVSRSGRGPGVLQKNHRKFADAYEYERDGSHHSGSSGAARKVMDFFRRRAKSRAGDDR</sequence>
<evidence type="ECO:0000313" key="13">
    <source>
        <dbReference type="EMBL" id="OQD62857.1"/>
    </source>
</evidence>
<feature type="region of interest" description="Disordered" evidence="11">
    <location>
        <begin position="524"/>
        <end position="645"/>
    </location>
</feature>
<keyword evidence="3" id="KW-0597">Phosphoprotein</keyword>
<keyword evidence="5 10" id="KW-0547">Nucleotide-binding</keyword>
<dbReference type="SUPFAM" id="SSF56112">
    <property type="entry name" value="Protein kinase-like (PK-like)"/>
    <property type="match status" value="1"/>
</dbReference>
<evidence type="ECO:0000256" key="4">
    <source>
        <dbReference type="ARBA" id="ARBA00022679"/>
    </source>
</evidence>
<dbReference type="PROSITE" id="PS00108">
    <property type="entry name" value="PROTEIN_KINASE_ST"/>
    <property type="match status" value="1"/>
</dbReference>
<dbReference type="PROSITE" id="PS00107">
    <property type="entry name" value="PROTEIN_KINASE_ATP"/>
    <property type="match status" value="1"/>
</dbReference>
<dbReference type="EC" id="2.7.11.1" evidence="1"/>
<dbReference type="GO" id="GO:0000011">
    <property type="term" value="P:vacuole inheritance"/>
    <property type="evidence" value="ECO:0007669"/>
    <property type="project" value="UniProtKB-ARBA"/>
</dbReference>
<feature type="compositionally biased region" description="Polar residues" evidence="11">
    <location>
        <begin position="537"/>
        <end position="550"/>
    </location>
</feature>
<feature type="compositionally biased region" description="Polar residues" evidence="11">
    <location>
        <begin position="1501"/>
        <end position="1510"/>
    </location>
</feature>
<dbReference type="EMBL" id="MDYM01000011">
    <property type="protein sequence ID" value="OQD62857.1"/>
    <property type="molecule type" value="Genomic_DNA"/>
</dbReference>
<evidence type="ECO:0000259" key="12">
    <source>
        <dbReference type="PROSITE" id="PS50011"/>
    </source>
</evidence>
<feature type="region of interest" description="Disordered" evidence="11">
    <location>
        <begin position="334"/>
        <end position="356"/>
    </location>
</feature>
<feature type="compositionally biased region" description="Polar residues" evidence="11">
    <location>
        <begin position="1473"/>
        <end position="1488"/>
    </location>
</feature>
<feature type="region of interest" description="Disordered" evidence="11">
    <location>
        <begin position="1473"/>
        <end position="1548"/>
    </location>
</feature>
<feature type="binding site" evidence="10">
    <location>
        <position position="753"/>
    </location>
    <ligand>
        <name>ATP</name>
        <dbReference type="ChEBI" id="CHEBI:30616"/>
    </ligand>
</feature>
<feature type="compositionally biased region" description="Basic and acidic residues" evidence="11">
    <location>
        <begin position="1089"/>
        <end position="1098"/>
    </location>
</feature>
<feature type="domain" description="Protein kinase" evidence="12">
    <location>
        <begin position="724"/>
        <end position="1018"/>
    </location>
</feature>
<keyword evidence="2" id="KW-0723">Serine/threonine-protein kinase</keyword>
<dbReference type="InterPro" id="IPR008271">
    <property type="entry name" value="Ser/Thr_kinase_AS"/>
</dbReference>
<feature type="region of interest" description="Disordered" evidence="11">
    <location>
        <begin position="1043"/>
        <end position="1415"/>
    </location>
</feature>
<feature type="compositionally biased region" description="Basic and acidic residues" evidence="11">
    <location>
        <begin position="1325"/>
        <end position="1339"/>
    </location>
</feature>
<evidence type="ECO:0000313" key="14">
    <source>
        <dbReference type="Proteomes" id="UP000191408"/>
    </source>
</evidence>
<feature type="compositionally biased region" description="Basic and acidic residues" evidence="11">
    <location>
        <begin position="335"/>
        <end position="350"/>
    </location>
</feature>
<dbReference type="InterPro" id="IPR034674">
    <property type="entry name" value="STK_Kin4/ppk1"/>
</dbReference>
<dbReference type="STRING" id="60169.A0A1V6NE65"/>
<organism evidence="13 14">
    <name type="scientific">Penicillium polonicum</name>
    <dbReference type="NCBI Taxonomy" id="60169"/>
    <lineage>
        <taxon>Eukaryota</taxon>
        <taxon>Fungi</taxon>
        <taxon>Dikarya</taxon>
        <taxon>Ascomycota</taxon>
        <taxon>Pezizomycotina</taxon>
        <taxon>Eurotiomycetes</taxon>
        <taxon>Eurotiomycetidae</taxon>
        <taxon>Eurotiales</taxon>
        <taxon>Aspergillaceae</taxon>
        <taxon>Penicillium</taxon>
    </lineage>
</organism>
<comment type="catalytic activity">
    <reaction evidence="8">
        <text>L-threonyl-[protein] + ATP = O-phospho-L-threonyl-[protein] + ADP + H(+)</text>
        <dbReference type="Rhea" id="RHEA:46608"/>
        <dbReference type="Rhea" id="RHEA-COMP:11060"/>
        <dbReference type="Rhea" id="RHEA-COMP:11605"/>
        <dbReference type="ChEBI" id="CHEBI:15378"/>
        <dbReference type="ChEBI" id="CHEBI:30013"/>
        <dbReference type="ChEBI" id="CHEBI:30616"/>
        <dbReference type="ChEBI" id="CHEBI:61977"/>
        <dbReference type="ChEBI" id="CHEBI:456216"/>
        <dbReference type="EC" id="2.7.11.1"/>
    </reaction>
</comment>
<dbReference type="PANTHER" id="PTHR24346:SF110">
    <property type="entry name" value="NON-SPECIFIC SERINE_THREONINE PROTEIN KINASE"/>
    <property type="match status" value="1"/>
</dbReference>
<dbReference type="CDD" id="cd14076">
    <property type="entry name" value="STKc_Kin4"/>
    <property type="match status" value="1"/>
</dbReference>
<feature type="region of interest" description="Disordered" evidence="11">
    <location>
        <begin position="678"/>
        <end position="710"/>
    </location>
</feature>
<dbReference type="OrthoDB" id="193931at2759"/>
<evidence type="ECO:0000256" key="5">
    <source>
        <dbReference type="ARBA" id="ARBA00022741"/>
    </source>
</evidence>
<evidence type="ECO:0000256" key="7">
    <source>
        <dbReference type="ARBA" id="ARBA00022840"/>
    </source>
</evidence>
<feature type="compositionally biased region" description="Basic and acidic residues" evidence="11">
    <location>
        <begin position="1524"/>
        <end position="1537"/>
    </location>
</feature>
<reference evidence="14" key="1">
    <citation type="journal article" date="2017" name="Nat. Microbiol.">
        <title>Global analysis of biosynthetic gene clusters reveals vast potential of secondary metabolite production in Penicillium species.</title>
        <authorList>
            <person name="Nielsen J.C."/>
            <person name="Grijseels S."/>
            <person name="Prigent S."/>
            <person name="Ji B."/>
            <person name="Dainat J."/>
            <person name="Nielsen K.F."/>
            <person name="Frisvad J.C."/>
            <person name="Workman M."/>
            <person name="Nielsen J."/>
        </authorList>
    </citation>
    <scope>NUCLEOTIDE SEQUENCE [LARGE SCALE GENOMIC DNA]</scope>
    <source>
        <strain evidence="14">IBT 4502</strain>
    </source>
</reference>
<evidence type="ECO:0000256" key="2">
    <source>
        <dbReference type="ARBA" id="ARBA00022527"/>
    </source>
</evidence>
<feature type="region of interest" description="Disordered" evidence="11">
    <location>
        <begin position="450"/>
        <end position="508"/>
    </location>
</feature>
<feature type="compositionally biased region" description="Basic and acidic residues" evidence="11">
    <location>
        <begin position="1348"/>
        <end position="1358"/>
    </location>
</feature>
<dbReference type="GO" id="GO:0005737">
    <property type="term" value="C:cytoplasm"/>
    <property type="evidence" value="ECO:0007669"/>
    <property type="project" value="TreeGrafter"/>
</dbReference>
<keyword evidence="6" id="KW-0418">Kinase</keyword>
<dbReference type="Gene3D" id="1.10.510.10">
    <property type="entry name" value="Transferase(Phosphotransferase) domain 1"/>
    <property type="match status" value="1"/>
</dbReference>
<dbReference type="GO" id="GO:0045033">
    <property type="term" value="P:peroxisome inheritance"/>
    <property type="evidence" value="ECO:0007669"/>
    <property type="project" value="UniProtKB-ARBA"/>
</dbReference>
<evidence type="ECO:0000256" key="10">
    <source>
        <dbReference type="PROSITE-ProRule" id="PRU10141"/>
    </source>
</evidence>
<dbReference type="GO" id="GO:0005524">
    <property type="term" value="F:ATP binding"/>
    <property type="evidence" value="ECO:0007669"/>
    <property type="project" value="UniProtKB-UniRule"/>
</dbReference>
<dbReference type="InterPro" id="IPR009686">
    <property type="entry name" value="Senescence/spartin_C"/>
</dbReference>
<keyword evidence="4" id="KW-0808">Transferase</keyword>
<feature type="compositionally biased region" description="Polar residues" evidence="11">
    <location>
        <begin position="579"/>
        <end position="591"/>
    </location>
</feature>
<dbReference type="Pfam" id="PF00069">
    <property type="entry name" value="Pkinase"/>
    <property type="match status" value="1"/>
</dbReference>
<evidence type="ECO:0000256" key="1">
    <source>
        <dbReference type="ARBA" id="ARBA00012513"/>
    </source>
</evidence>
<keyword evidence="14" id="KW-1185">Reference proteome</keyword>
<dbReference type="InterPro" id="IPR017441">
    <property type="entry name" value="Protein_kinase_ATP_BS"/>
</dbReference>
<proteinExistence type="predicted"/>
<accession>A0A1V6NE65</accession>
<feature type="compositionally biased region" description="Polar residues" evidence="11">
    <location>
        <begin position="1246"/>
        <end position="1272"/>
    </location>
</feature>
<dbReference type="PROSITE" id="PS50011">
    <property type="entry name" value="PROTEIN_KINASE_DOM"/>
    <property type="match status" value="1"/>
</dbReference>
<dbReference type="Pfam" id="PF06911">
    <property type="entry name" value="Senescence"/>
    <property type="match status" value="1"/>
</dbReference>
<feature type="compositionally biased region" description="Polar residues" evidence="11">
    <location>
        <begin position="624"/>
        <end position="638"/>
    </location>
</feature>
<name>A0A1V6NE65_PENPO</name>
<dbReference type="SMART" id="SM00220">
    <property type="entry name" value="S_TKc"/>
    <property type="match status" value="1"/>
</dbReference>
<feature type="compositionally biased region" description="Basic and acidic residues" evidence="11">
    <location>
        <begin position="594"/>
        <end position="623"/>
    </location>
</feature>
<gene>
    <name evidence="13" type="ORF">PENPOL_c011G06786</name>
</gene>
<dbReference type="PANTHER" id="PTHR24346">
    <property type="entry name" value="MAP/MICROTUBULE AFFINITY-REGULATING KINASE"/>
    <property type="match status" value="1"/>
</dbReference>
<feature type="compositionally biased region" description="Polar residues" evidence="11">
    <location>
        <begin position="495"/>
        <end position="506"/>
    </location>
</feature>
<dbReference type="FunFam" id="1.10.510.10:FF:000397">
    <property type="entry name" value="Serine/threonine-protein kinase KIN4"/>
    <property type="match status" value="1"/>
</dbReference>
<dbReference type="GO" id="GO:0004674">
    <property type="term" value="F:protein serine/threonine kinase activity"/>
    <property type="evidence" value="ECO:0007669"/>
    <property type="project" value="UniProtKB-KW"/>
</dbReference>
<evidence type="ECO:0000256" key="9">
    <source>
        <dbReference type="ARBA" id="ARBA00048679"/>
    </source>
</evidence>
<dbReference type="GO" id="GO:0035556">
    <property type="term" value="P:intracellular signal transduction"/>
    <property type="evidence" value="ECO:0007669"/>
    <property type="project" value="TreeGrafter"/>
</dbReference>
<protein>
    <recommendedName>
        <fullName evidence="1">non-specific serine/threonine protein kinase</fullName>
        <ecNumber evidence="1">2.7.11.1</ecNumber>
    </recommendedName>
</protein>
<dbReference type="Proteomes" id="UP000191408">
    <property type="component" value="Unassembled WGS sequence"/>
</dbReference>
<feature type="compositionally biased region" description="Basic and acidic residues" evidence="11">
    <location>
        <begin position="697"/>
        <end position="708"/>
    </location>
</feature>
<keyword evidence="7 10" id="KW-0067">ATP-binding</keyword>
<evidence type="ECO:0000256" key="8">
    <source>
        <dbReference type="ARBA" id="ARBA00047899"/>
    </source>
</evidence>
<comment type="catalytic activity">
    <reaction evidence="9">
        <text>L-seryl-[protein] + ATP = O-phospho-L-seryl-[protein] + ADP + H(+)</text>
        <dbReference type="Rhea" id="RHEA:17989"/>
        <dbReference type="Rhea" id="RHEA-COMP:9863"/>
        <dbReference type="Rhea" id="RHEA-COMP:11604"/>
        <dbReference type="ChEBI" id="CHEBI:15378"/>
        <dbReference type="ChEBI" id="CHEBI:29999"/>
        <dbReference type="ChEBI" id="CHEBI:30616"/>
        <dbReference type="ChEBI" id="CHEBI:83421"/>
        <dbReference type="ChEBI" id="CHEBI:456216"/>
        <dbReference type="EC" id="2.7.11.1"/>
    </reaction>
</comment>
<feature type="compositionally biased region" description="Polar residues" evidence="11">
    <location>
        <begin position="1364"/>
        <end position="1387"/>
    </location>
</feature>
<evidence type="ECO:0000256" key="3">
    <source>
        <dbReference type="ARBA" id="ARBA00022553"/>
    </source>
</evidence>
<comment type="caution">
    <text evidence="13">The sequence shown here is derived from an EMBL/GenBank/DDBJ whole genome shotgun (WGS) entry which is preliminary data.</text>
</comment>